<dbReference type="EMBL" id="CP054929">
    <property type="protein sequence ID" value="QKW48177.1"/>
    <property type="molecule type" value="Genomic_DNA"/>
</dbReference>
<dbReference type="AlphaFoldDB" id="A0A7H8N121"/>
<gene>
    <name evidence="1" type="ORF">HUT08_03315</name>
</gene>
<accession>A0A7H8N121</accession>
<organism evidence="1 2">
    <name type="scientific">Streptomyces buecherae</name>
    <dbReference type="NCBI Taxonomy" id="2763006"/>
    <lineage>
        <taxon>Bacteria</taxon>
        <taxon>Bacillati</taxon>
        <taxon>Actinomycetota</taxon>
        <taxon>Actinomycetes</taxon>
        <taxon>Kitasatosporales</taxon>
        <taxon>Streptomycetaceae</taxon>
        <taxon>Streptomyces</taxon>
    </lineage>
</organism>
<evidence type="ECO:0000313" key="1">
    <source>
        <dbReference type="EMBL" id="QKW48177.1"/>
    </source>
</evidence>
<proteinExistence type="predicted"/>
<dbReference type="Proteomes" id="UP000509303">
    <property type="component" value="Chromosome"/>
</dbReference>
<reference evidence="1 2" key="1">
    <citation type="submission" date="2020-06" db="EMBL/GenBank/DDBJ databases">
        <title>Genome mining for natural products.</title>
        <authorList>
            <person name="Zhang B."/>
            <person name="Shi J."/>
            <person name="Ge H."/>
        </authorList>
    </citation>
    <scope>NUCLEOTIDE SEQUENCE [LARGE SCALE GENOMIC DNA]</scope>
    <source>
        <strain evidence="1 2">NA00687</strain>
    </source>
</reference>
<protein>
    <submittedName>
        <fullName evidence="1">Uncharacterized protein</fullName>
    </submittedName>
</protein>
<name>A0A7H8N121_9ACTN</name>
<keyword evidence="2" id="KW-1185">Reference proteome</keyword>
<sequence length="52" mass="5253">MMEKLIKAMTQDDVWQNWVAANSAGAAAKDGCISAAPKAGCISAAPKAGCIS</sequence>
<evidence type="ECO:0000313" key="2">
    <source>
        <dbReference type="Proteomes" id="UP000509303"/>
    </source>
</evidence>
<dbReference type="RefSeq" id="WP_176159875.1">
    <property type="nucleotide sequence ID" value="NZ_CP054929.1"/>
</dbReference>